<organism evidence="1 2">
    <name type="scientific">Rhizobium rosettiformans</name>
    <dbReference type="NCBI Taxonomy" id="1368430"/>
    <lineage>
        <taxon>Bacteria</taxon>
        <taxon>Pseudomonadati</taxon>
        <taxon>Pseudomonadota</taxon>
        <taxon>Alphaproteobacteria</taxon>
        <taxon>Hyphomicrobiales</taxon>
        <taxon>Rhizobiaceae</taxon>
        <taxon>Rhizobium/Agrobacterium group</taxon>
        <taxon>Rhizobium</taxon>
    </lineage>
</organism>
<name>A0ABX7EPY1_9HYPH</name>
<dbReference type="Proteomes" id="UP000596351">
    <property type="component" value="Chromosome"/>
</dbReference>
<reference evidence="1 2" key="1">
    <citation type="submission" date="2018-09" db="EMBL/GenBank/DDBJ databases">
        <title>Rhizobium sp. MAE2-X.</title>
        <authorList>
            <person name="Lee Y."/>
            <person name="Jeon C.O."/>
        </authorList>
    </citation>
    <scope>NUCLEOTIDE SEQUENCE [LARGE SCALE GENOMIC DNA]</scope>
    <source>
        <strain evidence="1 2">MAE2-X</strain>
    </source>
</reference>
<proteinExistence type="predicted"/>
<dbReference type="RefSeq" id="WP_203017385.1">
    <property type="nucleotide sequence ID" value="NZ_CP032405.1"/>
</dbReference>
<sequence>MTELTRRERIRAIVIDEYKRDGHEIVEHEGEAYARLVENTKRGALVLAEFNLDTLASQIDRRLP</sequence>
<dbReference type="EMBL" id="CP032405">
    <property type="protein sequence ID" value="QRF50030.1"/>
    <property type="molecule type" value="Genomic_DNA"/>
</dbReference>
<protein>
    <submittedName>
        <fullName evidence="1">Uncharacterized protein</fullName>
    </submittedName>
</protein>
<accession>A0ABX7EPY1</accession>
<evidence type="ECO:0000313" key="1">
    <source>
        <dbReference type="EMBL" id="QRF50030.1"/>
    </source>
</evidence>
<gene>
    <name evidence="1" type="ORF">D4A92_00485</name>
</gene>
<keyword evidence="2" id="KW-1185">Reference proteome</keyword>
<evidence type="ECO:0000313" key="2">
    <source>
        <dbReference type="Proteomes" id="UP000596351"/>
    </source>
</evidence>